<dbReference type="Proteomes" id="UP000023152">
    <property type="component" value="Unassembled WGS sequence"/>
</dbReference>
<feature type="non-terminal residue" evidence="2">
    <location>
        <position position="1"/>
    </location>
</feature>
<keyword evidence="3" id="KW-1185">Reference proteome</keyword>
<evidence type="ECO:0000256" key="1">
    <source>
        <dbReference type="SAM" id="Phobius"/>
    </source>
</evidence>
<keyword evidence="1" id="KW-0812">Transmembrane</keyword>
<dbReference type="AlphaFoldDB" id="X6P8T5"/>
<name>X6P8T5_RETFI</name>
<sequence length="224" mass="26360">DLILFHVTFPLQMESLLTISLLAVIVGCVKVGSFAYKCCNQKNAIIALLLPFTKGLLLPEMNKKMKRVIDIKQYTNTIINFLWIFMAPMTKYIDPLRYERYPDTLIIIFEFGSDMSFNQSGHLKQTDNMDSNVVWYGMATRQQTLELIKVFNDSIEFDFIYDIYILEEWNYIDVCQGIKSDIIKPRVFFQVYFHFIHLHIAKLKPTNKKYIIATDRWKVPMSLN</sequence>
<keyword evidence="1" id="KW-0472">Membrane</keyword>
<organism evidence="2 3">
    <name type="scientific">Reticulomyxa filosa</name>
    <dbReference type="NCBI Taxonomy" id="46433"/>
    <lineage>
        <taxon>Eukaryota</taxon>
        <taxon>Sar</taxon>
        <taxon>Rhizaria</taxon>
        <taxon>Retaria</taxon>
        <taxon>Foraminifera</taxon>
        <taxon>Monothalamids</taxon>
        <taxon>Reticulomyxidae</taxon>
        <taxon>Reticulomyxa</taxon>
    </lineage>
</organism>
<keyword evidence="1" id="KW-1133">Transmembrane helix</keyword>
<evidence type="ECO:0000313" key="2">
    <source>
        <dbReference type="EMBL" id="ETO34062.1"/>
    </source>
</evidence>
<protein>
    <submittedName>
        <fullName evidence="2">Uncharacterized protein</fullName>
    </submittedName>
</protein>
<evidence type="ECO:0000313" key="3">
    <source>
        <dbReference type="Proteomes" id="UP000023152"/>
    </source>
</evidence>
<proteinExistence type="predicted"/>
<comment type="caution">
    <text evidence="2">The sequence shown here is derived from an EMBL/GenBank/DDBJ whole genome shotgun (WGS) entry which is preliminary data.</text>
</comment>
<dbReference type="EMBL" id="ASPP01002905">
    <property type="protein sequence ID" value="ETO34062.1"/>
    <property type="molecule type" value="Genomic_DNA"/>
</dbReference>
<feature type="transmembrane region" description="Helical" evidence="1">
    <location>
        <begin position="16"/>
        <end position="36"/>
    </location>
</feature>
<accession>X6P8T5</accession>
<reference evidence="2 3" key="1">
    <citation type="journal article" date="2013" name="Curr. Biol.">
        <title>The Genome of the Foraminiferan Reticulomyxa filosa.</title>
        <authorList>
            <person name="Glockner G."/>
            <person name="Hulsmann N."/>
            <person name="Schleicher M."/>
            <person name="Noegel A.A."/>
            <person name="Eichinger L."/>
            <person name="Gallinger C."/>
            <person name="Pawlowski J."/>
            <person name="Sierra R."/>
            <person name="Euteneuer U."/>
            <person name="Pillet L."/>
            <person name="Moustafa A."/>
            <person name="Platzer M."/>
            <person name="Groth M."/>
            <person name="Szafranski K."/>
            <person name="Schliwa M."/>
        </authorList>
    </citation>
    <scope>NUCLEOTIDE SEQUENCE [LARGE SCALE GENOMIC DNA]</scope>
</reference>
<gene>
    <name evidence="2" type="ORF">RFI_03032</name>
</gene>